<gene>
    <name evidence="6" type="ORF">BYL167_LOCUS56185</name>
    <name evidence="2" type="ORF">CJN711_LOCUS3051</name>
    <name evidence="7" type="ORF">GIL414_LOCUS71326</name>
    <name evidence="3" type="ORF">KQP761_LOCUS38753</name>
    <name evidence="4" type="ORF">MBJ925_LOCUS29653</name>
    <name evidence="5" type="ORF">SMN809_LOCUS30020</name>
</gene>
<dbReference type="EMBL" id="CAJOBJ010334073">
    <property type="protein sequence ID" value="CAF5186585.1"/>
    <property type="molecule type" value="Genomic_DNA"/>
</dbReference>
<dbReference type="Proteomes" id="UP000681720">
    <property type="component" value="Unassembled WGS sequence"/>
</dbReference>
<dbReference type="AlphaFoldDB" id="A0A814HWW0"/>
<evidence type="ECO:0000313" key="4">
    <source>
        <dbReference type="EMBL" id="CAF2141825.1"/>
    </source>
</evidence>
<dbReference type="EMBL" id="CAJNRE010015891">
    <property type="protein sequence ID" value="CAF2141825.1"/>
    <property type="molecule type" value="Genomic_DNA"/>
</dbReference>
<dbReference type="SUPFAM" id="SSF81321">
    <property type="entry name" value="Family A G protein-coupled receptor-like"/>
    <property type="match status" value="1"/>
</dbReference>
<evidence type="ECO:0000313" key="5">
    <source>
        <dbReference type="EMBL" id="CAF4391298.1"/>
    </source>
</evidence>
<sequence length="112" mass="12677">MFESITGGITNGFIIGTTSVALIIRIVRQKHRLNQEFHWHKYRKMAIQIIAIVLLFYFFYLPAVITGSLASLGVLGVHFETLAAYVQFFSYNINFLLPAVCAGTLPRLKIKN</sequence>
<dbReference type="EMBL" id="CAJNOV010000288">
    <property type="protein sequence ID" value="CAF1015679.1"/>
    <property type="molecule type" value="Genomic_DNA"/>
</dbReference>
<keyword evidence="1" id="KW-0812">Transmembrane</keyword>
<dbReference type="EMBL" id="CAJOBH010219341">
    <property type="protein sequence ID" value="CAF5029081.1"/>
    <property type="molecule type" value="Genomic_DNA"/>
</dbReference>
<feature type="transmembrane region" description="Helical" evidence="1">
    <location>
        <begin position="85"/>
        <end position="105"/>
    </location>
</feature>
<evidence type="ECO:0000313" key="7">
    <source>
        <dbReference type="EMBL" id="CAF5186585.1"/>
    </source>
</evidence>
<dbReference type="Proteomes" id="UP000681967">
    <property type="component" value="Unassembled WGS sequence"/>
</dbReference>
<dbReference type="Proteomes" id="UP000663834">
    <property type="component" value="Unassembled WGS sequence"/>
</dbReference>
<comment type="caution">
    <text evidence="2">The sequence shown here is derived from an EMBL/GenBank/DDBJ whole genome shotgun (WGS) entry which is preliminary data.</text>
</comment>
<dbReference type="EMBL" id="CAJOBI010055298">
    <property type="protein sequence ID" value="CAF4391298.1"/>
    <property type="molecule type" value="Genomic_DNA"/>
</dbReference>
<accession>A0A814HWW0</accession>
<feature type="transmembrane region" description="Helical" evidence="1">
    <location>
        <begin position="45"/>
        <end position="65"/>
    </location>
</feature>
<keyword evidence="1" id="KW-0472">Membrane</keyword>
<dbReference type="Proteomes" id="UP000663855">
    <property type="component" value="Unassembled WGS sequence"/>
</dbReference>
<dbReference type="EMBL" id="CAJNOW010022053">
    <property type="protein sequence ID" value="CAF1686397.1"/>
    <property type="molecule type" value="Genomic_DNA"/>
</dbReference>
<dbReference type="Proteomes" id="UP000663824">
    <property type="component" value="Unassembled WGS sequence"/>
</dbReference>
<evidence type="ECO:0000313" key="6">
    <source>
        <dbReference type="EMBL" id="CAF5029081.1"/>
    </source>
</evidence>
<organism evidence="2 8">
    <name type="scientific">Rotaria magnacalcarata</name>
    <dbReference type="NCBI Taxonomy" id="392030"/>
    <lineage>
        <taxon>Eukaryota</taxon>
        <taxon>Metazoa</taxon>
        <taxon>Spiralia</taxon>
        <taxon>Gnathifera</taxon>
        <taxon>Rotifera</taxon>
        <taxon>Eurotatoria</taxon>
        <taxon>Bdelloidea</taxon>
        <taxon>Philodinida</taxon>
        <taxon>Philodinidae</taxon>
        <taxon>Rotaria</taxon>
    </lineage>
</organism>
<evidence type="ECO:0000313" key="2">
    <source>
        <dbReference type="EMBL" id="CAF1015679.1"/>
    </source>
</evidence>
<protein>
    <submittedName>
        <fullName evidence="2">Uncharacterized protein</fullName>
    </submittedName>
</protein>
<dbReference type="Gene3D" id="1.20.1070.10">
    <property type="entry name" value="Rhodopsin 7-helix transmembrane proteins"/>
    <property type="match status" value="1"/>
</dbReference>
<dbReference type="OrthoDB" id="10001583at2759"/>
<evidence type="ECO:0000256" key="1">
    <source>
        <dbReference type="SAM" id="Phobius"/>
    </source>
</evidence>
<evidence type="ECO:0000313" key="8">
    <source>
        <dbReference type="Proteomes" id="UP000663855"/>
    </source>
</evidence>
<feature type="transmembrane region" description="Helical" evidence="1">
    <location>
        <begin position="6"/>
        <end position="24"/>
    </location>
</feature>
<keyword evidence="1" id="KW-1133">Transmembrane helix</keyword>
<name>A0A814HWW0_9BILA</name>
<dbReference type="Proteomes" id="UP000676336">
    <property type="component" value="Unassembled WGS sequence"/>
</dbReference>
<reference evidence="2" key="1">
    <citation type="submission" date="2021-02" db="EMBL/GenBank/DDBJ databases">
        <authorList>
            <person name="Nowell W R."/>
        </authorList>
    </citation>
    <scope>NUCLEOTIDE SEQUENCE</scope>
</reference>
<proteinExistence type="predicted"/>
<evidence type="ECO:0000313" key="3">
    <source>
        <dbReference type="EMBL" id="CAF1686397.1"/>
    </source>
</evidence>